<organism evidence="1">
    <name type="scientific">freshwater metagenome</name>
    <dbReference type="NCBI Taxonomy" id="449393"/>
    <lineage>
        <taxon>unclassified sequences</taxon>
        <taxon>metagenomes</taxon>
        <taxon>ecological metagenomes</taxon>
    </lineage>
</organism>
<name>A0A6J6E7D2_9ZZZZ</name>
<gene>
    <name evidence="1" type="ORF">UFOPK1740_00247</name>
</gene>
<dbReference type="EMBL" id="CAEZTU010000006">
    <property type="protein sequence ID" value="CAB4571185.1"/>
    <property type="molecule type" value="Genomic_DNA"/>
</dbReference>
<dbReference type="AlphaFoldDB" id="A0A6J6E7D2"/>
<sequence>MEMEARRKRWLKQELLSSQLRIQFLFTGFKVVTKVSTDKRYSDKTVSGSISQNGYESLFPVTGF</sequence>
<accession>A0A6J6E7D2</accession>
<reference evidence="1" key="1">
    <citation type="submission" date="2020-05" db="EMBL/GenBank/DDBJ databases">
        <authorList>
            <person name="Chiriac C."/>
            <person name="Salcher M."/>
            <person name="Ghai R."/>
            <person name="Kavagutti S V."/>
        </authorList>
    </citation>
    <scope>NUCLEOTIDE SEQUENCE</scope>
</reference>
<evidence type="ECO:0000313" key="1">
    <source>
        <dbReference type="EMBL" id="CAB4571185.1"/>
    </source>
</evidence>
<protein>
    <submittedName>
        <fullName evidence="1">Unannotated protein</fullName>
    </submittedName>
</protein>
<proteinExistence type="predicted"/>